<reference evidence="1 2" key="1">
    <citation type="submission" date="2015-01" db="EMBL/GenBank/DDBJ databases">
        <title>Evolution of Trichinella species and genotypes.</title>
        <authorList>
            <person name="Korhonen P.K."/>
            <person name="Edoardo P."/>
            <person name="Giuseppe L.R."/>
            <person name="Gasser R.B."/>
        </authorList>
    </citation>
    <scope>NUCLEOTIDE SEQUENCE [LARGE SCALE GENOMIC DNA]</scope>
    <source>
        <strain evidence="1">ISS588</strain>
    </source>
</reference>
<proteinExistence type="predicted"/>
<keyword evidence="2" id="KW-1185">Reference proteome</keyword>
<dbReference type="EMBL" id="JYDS01000231">
    <property type="protein sequence ID" value="KRZ20714.1"/>
    <property type="molecule type" value="Genomic_DNA"/>
</dbReference>
<evidence type="ECO:0000313" key="2">
    <source>
        <dbReference type="Proteomes" id="UP000054805"/>
    </source>
</evidence>
<comment type="caution">
    <text evidence="1">The sequence shown here is derived from an EMBL/GenBank/DDBJ whole genome shotgun (WGS) entry which is preliminary data.</text>
</comment>
<gene>
    <name evidence="1" type="ORF">T4B_9556</name>
</gene>
<organism evidence="1 2">
    <name type="scientific">Trichinella pseudospiralis</name>
    <name type="common">Parasitic roundworm</name>
    <dbReference type="NCBI Taxonomy" id="6337"/>
    <lineage>
        <taxon>Eukaryota</taxon>
        <taxon>Metazoa</taxon>
        <taxon>Ecdysozoa</taxon>
        <taxon>Nematoda</taxon>
        <taxon>Enoplea</taxon>
        <taxon>Dorylaimia</taxon>
        <taxon>Trichinellida</taxon>
        <taxon>Trichinellidae</taxon>
        <taxon>Trichinella</taxon>
    </lineage>
</organism>
<name>A0A0V1ID14_TRIPS</name>
<evidence type="ECO:0000313" key="1">
    <source>
        <dbReference type="EMBL" id="KRZ20714.1"/>
    </source>
</evidence>
<dbReference type="Proteomes" id="UP000054805">
    <property type="component" value="Unassembled WGS sequence"/>
</dbReference>
<accession>A0A0V1ID14</accession>
<sequence>MTIAFYTLDEMSPSRIGQGQFVSSAAGKGTCFSVCPLSTRLSICPSVFHCAPSDRKRETRCAWRFSSDGPRPLCNDQCHFPSGRSTLTLDVAPATPDRPIIAVITKLVSSGHDRMRKRP</sequence>
<dbReference type="AlphaFoldDB" id="A0A0V1ID14"/>
<protein>
    <submittedName>
        <fullName evidence="1">Uncharacterized protein</fullName>
    </submittedName>
</protein>